<dbReference type="Proteomes" id="UP000749559">
    <property type="component" value="Unassembled WGS sequence"/>
</dbReference>
<accession>A0A8S4PWD3</accession>
<evidence type="ECO:0000313" key="1">
    <source>
        <dbReference type="EMBL" id="CAH1795898.1"/>
    </source>
</evidence>
<name>A0A8S4PWD3_OWEFU</name>
<proteinExistence type="predicted"/>
<feature type="non-terminal residue" evidence="1">
    <location>
        <position position="105"/>
    </location>
</feature>
<keyword evidence="2" id="KW-1185">Reference proteome</keyword>
<sequence>GYQDRTAFSKEMVQYAMWICECNGIQFQFSLNGGEVSCGPYHIDLVQLDQNGGLPKNAVEYAGCVLHGCPKCYADRDLDFHGFTMDDRHRDFLSKICFLREQGYK</sequence>
<protein>
    <submittedName>
        <fullName evidence="1">Uncharacterized protein</fullName>
    </submittedName>
</protein>
<comment type="caution">
    <text evidence="1">The sequence shown here is derived from an EMBL/GenBank/DDBJ whole genome shotgun (WGS) entry which is preliminary data.</text>
</comment>
<feature type="non-terminal residue" evidence="1">
    <location>
        <position position="1"/>
    </location>
</feature>
<reference evidence="1" key="1">
    <citation type="submission" date="2022-03" db="EMBL/GenBank/DDBJ databases">
        <authorList>
            <person name="Martin C."/>
        </authorList>
    </citation>
    <scope>NUCLEOTIDE SEQUENCE</scope>
</reference>
<evidence type="ECO:0000313" key="2">
    <source>
        <dbReference type="Proteomes" id="UP000749559"/>
    </source>
</evidence>
<organism evidence="1 2">
    <name type="scientific">Owenia fusiformis</name>
    <name type="common">Polychaete worm</name>
    <dbReference type="NCBI Taxonomy" id="6347"/>
    <lineage>
        <taxon>Eukaryota</taxon>
        <taxon>Metazoa</taxon>
        <taxon>Spiralia</taxon>
        <taxon>Lophotrochozoa</taxon>
        <taxon>Annelida</taxon>
        <taxon>Polychaeta</taxon>
        <taxon>Sedentaria</taxon>
        <taxon>Canalipalpata</taxon>
        <taxon>Sabellida</taxon>
        <taxon>Oweniida</taxon>
        <taxon>Oweniidae</taxon>
        <taxon>Owenia</taxon>
    </lineage>
</organism>
<dbReference type="EMBL" id="CAIIXF020000010">
    <property type="protein sequence ID" value="CAH1795898.1"/>
    <property type="molecule type" value="Genomic_DNA"/>
</dbReference>
<dbReference type="AlphaFoldDB" id="A0A8S4PWD3"/>
<gene>
    <name evidence="1" type="ORF">OFUS_LOCUS20367</name>
</gene>